<dbReference type="VEuPathDB" id="FungiDB:HpaG808742"/>
<dbReference type="HOGENOM" id="CLU_881252_0_0_1"/>
<dbReference type="InParanoid" id="M4BQQ3"/>
<name>M4BQQ3_HYAAE</name>
<sequence>MESTGEDIRDLRLNLQEHGFVFEAHPQLHQFPWAAPDTTSNRSISAAIKRQAFNFHKKGLARPLGIFLDRLEARAGQDAWQRVACCQTPQQVWDHGQGLTDYQVWTGYRIATRQLNLHHAGRLDHNLCRKQPGCPGNEETLAHVLWECPYAVALWEKLIGHWTGERPSRRRTKDFFDASASRRVVNIPAHRKALLAIRFPEDGEAAERMRRRIWHILATLCQNRLSADRNDAVYQAATTDITSTMTSFWIACIRQLKAIAIREHQKMSSAIHGAMLFECIELLEHKPCGSPGVLEEVPGLPPALPAWLRLYQRSCT</sequence>
<reference evidence="1" key="2">
    <citation type="journal article" date="2014" name="PLoS Pathog.">
        <title>Expression profiling during arabidopsis/downy mildew interaction reveals a highly-expressed effector that attenuates responses to salicylic acid.</title>
        <authorList>
            <person name="Asai S."/>
            <person name="Rallapalli G."/>
            <person name="Piquerez S.J.M."/>
            <person name="Caillaud M.C."/>
            <person name="Furzer O.J."/>
            <person name="Ishaque N."/>
            <person name="Wirthmueller L."/>
            <person name="Fabro G."/>
            <person name="Shirasu K."/>
            <person name="Jones J.D.G."/>
        </authorList>
    </citation>
    <scope>NUCLEOTIDE SEQUENCE</scope>
    <source>
        <strain evidence="1">Emoy2</strain>
    </source>
</reference>
<proteinExistence type="evidence at transcript level"/>
<dbReference type="AlphaFoldDB" id="M4BQQ3"/>
<reference evidence="2" key="3">
    <citation type="submission" date="2015-06" db="UniProtKB">
        <authorList>
            <consortium name="EnsemblProtists"/>
        </authorList>
    </citation>
    <scope>IDENTIFICATION</scope>
    <source>
        <strain evidence="2">Emoy2</strain>
    </source>
</reference>
<keyword evidence="3" id="KW-1185">Reference proteome</keyword>
<dbReference type="eggNOG" id="ENOG502SPUT">
    <property type="taxonomic scope" value="Eukaryota"/>
</dbReference>
<reference evidence="3" key="1">
    <citation type="journal article" date="2010" name="Science">
        <title>Signatures of adaptation to obligate biotrophy in the Hyaloperonospora arabidopsidis genome.</title>
        <authorList>
            <person name="Baxter L."/>
            <person name="Tripathy S."/>
            <person name="Ishaque N."/>
            <person name="Boot N."/>
            <person name="Cabral A."/>
            <person name="Kemen E."/>
            <person name="Thines M."/>
            <person name="Ah-Fong A."/>
            <person name="Anderson R."/>
            <person name="Badejoko W."/>
            <person name="Bittner-Eddy P."/>
            <person name="Boore J.L."/>
            <person name="Chibucos M.C."/>
            <person name="Coates M."/>
            <person name="Dehal P."/>
            <person name="Delehaunty K."/>
            <person name="Dong S."/>
            <person name="Downton P."/>
            <person name="Dumas B."/>
            <person name="Fabro G."/>
            <person name="Fronick C."/>
            <person name="Fuerstenberg S.I."/>
            <person name="Fulton L."/>
            <person name="Gaulin E."/>
            <person name="Govers F."/>
            <person name="Hughes L."/>
            <person name="Humphray S."/>
            <person name="Jiang R.H."/>
            <person name="Judelson H."/>
            <person name="Kamoun S."/>
            <person name="Kyung K."/>
            <person name="Meijer H."/>
            <person name="Minx P."/>
            <person name="Morris P."/>
            <person name="Nelson J."/>
            <person name="Phuntumart V."/>
            <person name="Qutob D."/>
            <person name="Rehmany A."/>
            <person name="Rougon-Cardoso A."/>
            <person name="Ryden P."/>
            <person name="Torto-Alalibo T."/>
            <person name="Studholme D."/>
            <person name="Wang Y."/>
            <person name="Win J."/>
            <person name="Wood J."/>
            <person name="Clifton S.W."/>
            <person name="Rogers J."/>
            <person name="Van den Ackerveken G."/>
            <person name="Jones J.D."/>
            <person name="McDowell J.M."/>
            <person name="Beynon J."/>
            <person name="Tyler B.M."/>
        </authorList>
    </citation>
    <scope>NUCLEOTIDE SEQUENCE [LARGE SCALE GENOMIC DNA]</scope>
    <source>
        <strain evidence="3">Emoy2</strain>
    </source>
</reference>
<organism evidence="2 3">
    <name type="scientific">Hyaloperonospora arabidopsidis (strain Emoy2)</name>
    <name type="common">Downy mildew agent</name>
    <name type="synonym">Peronospora arabidopsidis</name>
    <dbReference type="NCBI Taxonomy" id="559515"/>
    <lineage>
        <taxon>Eukaryota</taxon>
        <taxon>Sar</taxon>
        <taxon>Stramenopiles</taxon>
        <taxon>Oomycota</taxon>
        <taxon>Peronosporomycetes</taxon>
        <taxon>Peronosporales</taxon>
        <taxon>Peronosporaceae</taxon>
        <taxon>Hyaloperonospora</taxon>
    </lineage>
</organism>
<dbReference type="OMA" id="RRRIWHI"/>
<gene>
    <name evidence="1" type="primary">HaRxLL455b</name>
</gene>
<accession>M4BQQ3</accession>
<evidence type="ECO:0000313" key="3">
    <source>
        <dbReference type="Proteomes" id="UP000011713"/>
    </source>
</evidence>
<dbReference type="EnsemblProtists" id="HpaT808742">
    <property type="protein sequence ID" value="HpaP808742"/>
    <property type="gene ID" value="HpaG808742"/>
</dbReference>
<protein>
    <submittedName>
        <fullName evidence="1">RxLR effector candidate protein</fullName>
    </submittedName>
</protein>
<dbReference type="Proteomes" id="UP000011713">
    <property type="component" value="Unassembled WGS sequence"/>
</dbReference>
<evidence type="ECO:0000313" key="2">
    <source>
        <dbReference type="EnsemblProtists" id="HpaP808742"/>
    </source>
</evidence>
<dbReference type="EMBL" id="AB922533">
    <property type="protein sequence ID" value="BAP69109.1"/>
    <property type="molecule type" value="mRNA"/>
</dbReference>
<dbReference type="EMBL" id="JH598582">
    <property type="status" value="NOT_ANNOTATED_CDS"/>
    <property type="molecule type" value="Genomic_DNA"/>
</dbReference>
<evidence type="ECO:0000313" key="1">
    <source>
        <dbReference type="EMBL" id="BAP69109.1"/>
    </source>
</evidence>